<sequence>MNKRVLGIVALTLTGCQPQVSQEVQTQTLRLGELQIRLDAPLWVSPQDFYPLGVTYTNLGSEPLNIGDPFGCRLIWRVVDVKTGKVPEPERQTNYACTTEARAPTILGAGESLSGRLSGIIDRFPKGEYRLGAETWQAVAGKDWRKLSPKPQEVRFEIR</sequence>
<organism evidence="1 2">
    <name type="scientific">Deinococcus piscis</name>
    <dbReference type="NCBI Taxonomy" id="394230"/>
    <lineage>
        <taxon>Bacteria</taxon>
        <taxon>Thermotogati</taxon>
        <taxon>Deinococcota</taxon>
        <taxon>Deinococci</taxon>
        <taxon>Deinococcales</taxon>
        <taxon>Deinococcaceae</taxon>
        <taxon>Deinococcus</taxon>
    </lineage>
</organism>
<accession>A0ABQ3K967</accession>
<dbReference type="EMBL" id="BNAL01000016">
    <property type="protein sequence ID" value="GHG03381.1"/>
    <property type="molecule type" value="Genomic_DNA"/>
</dbReference>
<evidence type="ECO:0000313" key="1">
    <source>
        <dbReference type="EMBL" id="GHG03381.1"/>
    </source>
</evidence>
<protein>
    <recommendedName>
        <fullName evidence="3">Lipoprotein</fullName>
    </recommendedName>
</protein>
<dbReference type="RefSeq" id="WP_189643040.1">
    <property type="nucleotide sequence ID" value="NZ_BNAL01000016.1"/>
</dbReference>
<dbReference type="Proteomes" id="UP000632154">
    <property type="component" value="Unassembled WGS sequence"/>
</dbReference>
<keyword evidence="2" id="KW-1185">Reference proteome</keyword>
<evidence type="ECO:0000313" key="2">
    <source>
        <dbReference type="Proteomes" id="UP000632154"/>
    </source>
</evidence>
<gene>
    <name evidence="1" type="ORF">GCM10017783_14800</name>
</gene>
<proteinExistence type="predicted"/>
<comment type="caution">
    <text evidence="1">The sequence shown here is derived from an EMBL/GenBank/DDBJ whole genome shotgun (WGS) entry which is preliminary data.</text>
</comment>
<evidence type="ECO:0008006" key="3">
    <source>
        <dbReference type="Google" id="ProtNLM"/>
    </source>
</evidence>
<name>A0ABQ3K967_9DEIO</name>
<dbReference type="PROSITE" id="PS51257">
    <property type="entry name" value="PROKAR_LIPOPROTEIN"/>
    <property type="match status" value="1"/>
</dbReference>
<reference evidence="2" key="1">
    <citation type="journal article" date="2019" name="Int. J. Syst. Evol. Microbiol.">
        <title>The Global Catalogue of Microorganisms (GCM) 10K type strain sequencing project: providing services to taxonomists for standard genome sequencing and annotation.</title>
        <authorList>
            <consortium name="The Broad Institute Genomics Platform"/>
            <consortium name="The Broad Institute Genome Sequencing Center for Infectious Disease"/>
            <person name="Wu L."/>
            <person name="Ma J."/>
        </authorList>
    </citation>
    <scope>NUCLEOTIDE SEQUENCE [LARGE SCALE GENOMIC DNA]</scope>
    <source>
        <strain evidence="2">CGMCC 1.18439</strain>
    </source>
</reference>